<evidence type="ECO:0000256" key="2">
    <source>
        <dbReference type="ARBA" id="ARBA00022475"/>
    </source>
</evidence>
<reference evidence="7" key="2">
    <citation type="submission" date="2022-08" db="EMBL/GenBank/DDBJ databases">
        <authorList>
            <person name="Poehlein A."/>
            <person name="Guzman J."/>
            <person name="Daniel R."/>
            <person name="Vilcinskas A."/>
        </authorList>
    </citation>
    <scope>NUCLEOTIDE SEQUENCE</scope>
    <source>
        <strain evidence="7">G314FT</strain>
    </source>
</reference>
<feature type="transmembrane region" description="Helical" evidence="6">
    <location>
        <begin position="436"/>
        <end position="460"/>
    </location>
</feature>
<dbReference type="PANTHER" id="PTHR30250:SF11">
    <property type="entry name" value="O-ANTIGEN TRANSPORTER-RELATED"/>
    <property type="match status" value="1"/>
</dbReference>
<protein>
    <recommendedName>
        <fullName evidence="9">Polysaccharide biosynthesis protein C-terminal domain-containing protein</fullName>
    </recommendedName>
</protein>
<sequence>MNKYKKLISNSLIFAIGNLGSKLIVILLVPLYTYYLTPAEYGVSDLIMTTTSLLLPIVSMSIFDGVLRFVMDKNDNKEVFYSGFIITIFGNIIILLIFILNSIFNWYSDLKIFNYILILLSLQSFQSLLNQYVRAVERIKLFAINGILTTIILMSFNIILIVKYNMGIEGYIYSQIMSLFVSNIFLMYMVKIKNLIYKVSFNKELTKNMLLYSLPLIPNALMWWIINSSNRYVILLFLGASANGLFAVASKVPSVISIFQSIFFQSWQLSAIEEYESDDKGDFYSKTFNYFSLFMIFITYFIIVFVKLLFKLVISPDYFVTWKLVPFLTLGVMYSSFSAFLGTNYIASKETKGILKTTIIGGFLNIVISIILVQIIGLQGVGIATSISFFIVFIVRYYDTQKYIQMRIDWKKFIFLNLILIIQSLVLFQIKGIGVLAISIILFTILVFICKKDIYSVVFWRKNK</sequence>
<evidence type="ECO:0000256" key="6">
    <source>
        <dbReference type="SAM" id="Phobius"/>
    </source>
</evidence>
<feature type="transmembrane region" description="Helical" evidence="6">
    <location>
        <begin position="12"/>
        <end position="34"/>
    </location>
</feature>
<keyword evidence="8" id="KW-1185">Reference proteome</keyword>
<dbReference type="EMBL" id="CP102451">
    <property type="protein sequence ID" value="UUV99894.1"/>
    <property type="molecule type" value="Genomic_DNA"/>
</dbReference>
<evidence type="ECO:0000313" key="8">
    <source>
        <dbReference type="Proteomes" id="UP001058273"/>
    </source>
</evidence>
<evidence type="ECO:0000256" key="5">
    <source>
        <dbReference type="ARBA" id="ARBA00023136"/>
    </source>
</evidence>
<reference evidence="7" key="1">
    <citation type="submission" date="2022-08" db="EMBL/GenBank/DDBJ databases">
        <title>Genome sequence of Vagococcus luciliae DSM 112651.</title>
        <authorList>
            <person name="Juan G."/>
            <person name="Anja P."/>
            <person name="Rolf D."/>
            <person name="Kampfer P."/>
            <person name="Vilcinskas A."/>
        </authorList>
    </citation>
    <scope>NUCLEOTIDE SEQUENCE</scope>
    <source>
        <strain evidence="7">G314FT</strain>
    </source>
</reference>
<evidence type="ECO:0000256" key="3">
    <source>
        <dbReference type="ARBA" id="ARBA00022692"/>
    </source>
</evidence>
<feature type="transmembrane region" description="Helical" evidence="6">
    <location>
        <begin position="232"/>
        <end position="249"/>
    </location>
</feature>
<evidence type="ECO:0008006" key="9">
    <source>
        <dbReference type="Google" id="ProtNLM"/>
    </source>
</evidence>
<keyword evidence="3 6" id="KW-0812">Transmembrane</keyword>
<evidence type="ECO:0000256" key="4">
    <source>
        <dbReference type="ARBA" id="ARBA00022989"/>
    </source>
</evidence>
<feature type="transmembrane region" description="Helical" evidence="6">
    <location>
        <begin position="290"/>
        <end position="310"/>
    </location>
</feature>
<evidence type="ECO:0000256" key="1">
    <source>
        <dbReference type="ARBA" id="ARBA00004651"/>
    </source>
</evidence>
<dbReference type="InterPro" id="IPR002797">
    <property type="entry name" value="Polysacc_synth"/>
</dbReference>
<feature type="transmembrane region" description="Helical" evidence="6">
    <location>
        <begin position="46"/>
        <end position="67"/>
    </location>
</feature>
<feature type="transmembrane region" description="Helical" evidence="6">
    <location>
        <begin position="381"/>
        <end position="398"/>
    </location>
</feature>
<feature type="transmembrane region" description="Helical" evidence="6">
    <location>
        <begin position="112"/>
        <end position="129"/>
    </location>
</feature>
<gene>
    <name evidence="7" type="ORF">G314FT_20630</name>
</gene>
<proteinExistence type="predicted"/>
<feature type="transmembrane region" description="Helical" evidence="6">
    <location>
        <begin position="170"/>
        <end position="188"/>
    </location>
</feature>
<feature type="transmembrane region" description="Helical" evidence="6">
    <location>
        <begin position="354"/>
        <end position="375"/>
    </location>
</feature>
<feature type="transmembrane region" description="Helical" evidence="6">
    <location>
        <begin position="141"/>
        <end position="164"/>
    </location>
</feature>
<dbReference type="RefSeq" id="WP_257701371.1">
    <property type="nucleotide sequence ID" value="NZ_CP102451.1"/>
</dbReference>
<evidence type="ECO:0000313" key="7">
    <source>
        <dbReference type="EMBL" id="UUV99894.1"/>
    </source>
</evidence>
<accession>A0ABY5P247</accession>
<comment type="subcellular location">
    <subcellularLocation>
        <location evidence="1">Cell membrane</location>
        <topology evidence="1">Multi-pass membrane protein</topology>
    </subcellularLocation>
</comment>
<feature type="transmembrane region" description="Helical" evidence="6">
    <location>
        <begin position="209"/>
        <end position="226"/>
    </location>
</feature>
<dbReference type="InterPro" id="IPR050833">
    <property type="entry name" value="Poly_Biosynth_Transport"/>
</dbReference>
<keyword evidence="5 6" id="KW-0472">Membrane</keyword>
<name>A0ABY5P247_9ENTE</name>
<feature type="transmembrane region" description="Helical" evidence="6">
    <location>
        <begin position="79"/>
        <end position="100"/>
    </location>
</feature>
<dbReference type="Proteomes" id="UP001058273">
    <property type="component" value="Chromosome"/>
</dbReference>
<feature type="transmembrane region" description="Helical" evidence="6">
    <location>
        <begin position="410"/>
        <end position="430"/>
    </location>
</feature>
<feature type="transmembrane region" description="Helical" evidence="6">
    <location>
        <begin position="322"/>
        <end position="342"/>
    </location>
</feature>
<keyword evidence="2" id="KW-1003">Cell membrane</keyword>
<dbReference type="PANTHER" id="PTHR30250">
    <property type="entry name" value="PST FAMILY PREDICTED COLANIC ACID TRANSPORTER"/>
    <property type="match status" value="1"/>
</dbReference>
<dbReference type="Pfam" id="PF01943">
    <property type="entry name" value="Polysacc_synt"/>
    <property type="match status" value="1"/>
</dbReference>
<organism evidence="7 8">
    <name type="scientific">Vagococcus luciliae</name>
    <dbReference type="NCBI Taxonomy" id="2920380"/>
    <lineage>
        <taxon>Bacteria</taxon>
        <taxon>Bacillati</taxon>
        <taxon>Bacillota</taxon>
        <taxon>Bacilli</taxon>
        <taxon>Lactobacillales</taxon>
        <taxon>Enterococcaceae</taxon>
        <taxon>Vagococcus</taxon>
    </lineage>
</organism>
<keyword evidence="4 6" id="KW-1133">Transmembrane helix</keyword>